<reference evidence="2 3" key="1">
    <citation type="submission" date="2020-03" db="EMBL/GenBank/DDBJ databases">
        <title>Complete genome sequence of Monaibacterium sp. ALG8 with diverse plasmids.</title>
        <authorList>
            <person name="Sun C."/>
        </authorList>
    </citation>
    <scope>NUCLEOTIDE SEQUENCE [LARGE SCALE GENOMIC DNA]</scope>
    <source>
        <strain evidence="2 3">ALG8</strain>
    </source>
</reference>
<keyword evidence="1" id="KW-0812">Transmembrane</keyword>
<dbReference type="Proteomes" id="UP000500791">
    <property type="component" value="Chromosome"/>
</dbReference>
<dbReference type="KEGG" id="mon:G8E03_00170"/>
<keyword evidence="1" id="KW-0472">Membrane</keyword>
<evidence type="ECO:0000256" key="1">
    <source>
        <dbReference type="SAM" id="Phobius"/>
    </source>
</evidence>
<organism evidence="2 3">
    <name type="scientific">Pontivivens nitratireducens</name>
    <dbReference type="NCBI Taxonomy" id="2758038"/>
    <lineage>
        <taxon>Bacteria</taxon>
        <taxon>Pseudomonadati</taxon>
        <taxon>Pseudomonadota</taxon>
        <taxon>Alphaproteobacteria</taxon>
        <taxon>Rhodobacterales</taxon>
        <taxon>Paracoccaceae</taxon>
        <taxon>Pontivivens</taxon>
    </lineage>
</organism>
<evidence type="ECO:0000313" key="3">
    <source>
        <dbReference type="Proteomes" id="UP000500791"/>
    </source>
</evidence>
<name>A0A6G7VGY4_9RHOB</name>
<feature type="transmembrane region" description="Helical" evidence="1">
    <location>
        <begin position="31"/>
        <end position="53"/>
    </location>
</feature>
<protein>
    <recommendedName>
        <fullName evidence="4">STAS domain-containing protein</fullName>
    </recommendedName>
</protein>
<dbReference type="EMBL" id="CP049811">
    <property type="protein sequence ID" value="QIK39309.1"/>
    <property type="molecule type" value="Genomic_DNA"/>
</dbReference>
<keyword evidence="3" id="KW-1185">Reference proteome</keyword>
<keyword evidence="1" id="KW-1133">Transmembrane helix</keyword>
<sequence length="88" mass="9356">MTEILLPETADAQVAITTRAQILDAPDDTRVVIDASAVSVLSTPMVMVLLSAARRTGGLTLQRPSEGLVDGFSTLGLFAEMMKMEMTS</sequence>
<dbReference type="AlphaFoldDB" id="A0A6G7VGY4"/>
<dbReference type="RefSeq" id="WP_166187267.1">
    <property type="nucleotide sequence ID" value="NZ_CP049811.1"/>
</dbReference>
<proteinExistence type="predicted"/>
<accession>A0A6G7VGY4</accession>
<evidence type="ECO:0000313" key="2">
    <source>
        <dbReference type="EMBL" id="QIK39309.1"/>
    </source>
</evidence>
<gene>
    <name evidence="2" type="ORF">G8E03_00170</name>
</gene>
<evidence type="ECO:0008006" key="4">
    <source>
        <dbReference type="Google" id="ProtNLM"/>
    </source>
</evidence>